<name>A0ABQ8SLD9_PERAM</name>
<dbReference type="PANTHER" id="PTHR11008">
    <property type="entry name" value="PROTEIN TAKEOUT-LIKE PROTEIN"/>
    <property type="match status" value="1"/>
</dbReference>
<dbReference type="InterPro" id="IPR038606">
    <property type="entry name" value="To_sf"/>
</dbReference>
<evidence type="ECO:0000313" key="2">
    <source>
        <dbReference type="Proteomes" id="UP001148838"/>
    </source>
</evidence>
<dbReference type="InterPro" id="IPR017943">
    <property type="entry name" value="Bactericidal_perm-incr_a/b_dom"/>
</dbReference>
<evidence type="ECO:0008006" key="3">
    <source>
        <dbReference type="Google" id="ProtNLM"/>
    </source>
</evidence>
<keyword evidence="2" id="KW-1185">Reference proteome</keyword>
<dbReference type="SMART" id="SM00700">
    <property type="entry name" value="JHBP"/>
    <property type="match status" value="1"/>
</dbReference>
<accession>A0ABQ8SLD9</accession>
<dbReference type="EMBL" id="JAJSOF020000025">
    <property type="protein sequence ID" value="KAJ4434813.1"/>
    <property type="molecule type" value="Genomic_DNA"/>
</dbReference>
<dbReference type="InterPro" id="IPR038602">
    <property type="entry name" value="Mite_allergen_7_sf"/>
</dbReference>
<dbReference type="Gene3D" id="3.15.10.30">
    <property type="entry name" value="Haemolymph juvenile hormone binding protein"/>
    <property type="match status" value="1"/>
</dbReference>
<dbReference type="InterPro" id="IPR010562">
    <property type="entry name" value="Haemolymph_juvenile_hormone-bd"/>
</dbReference>
<dbReference type="Proteomes" id="UP001148838">
    <property type="component" value="Unassembled WGS sequence"/>
</dbReference>
<evidence type="ECO:0000313" key="1">
    <source>
        <dbReference type="EMBL" id="KAJ4434813.1"/>
    </source>
</evidence>
<dbReference type="PANTHER" id="PTHR11008:SF13">
    <property type="entry name" value="FI04421P"/>
    <property type="match status" value="1"/>
</dbReference>
<sequence length="432" mass="48292">MCMYPECEVCCDIVFLAPPSEGSDEDLAADKNVTALAEKKVSDQVRAILEHYKKDDPVGLPGAPVPDPMPIPDMRHSFSVATMQFRTVNVYGLSKFRIQHVKSDLAAMQVSVGLRIEKLEVLGNYTMSTWFSRSSGRFNVTLSNVYIEGHAKLEVERGGQLQAQNIDMDIVFQDIAMNFENLGFMGSIFQGIINSVGTFLFDSIKPFILSEVNTNIRGDVNKHIRALPQRFPNSISPLDMALAEARRQVRDMGYDPFHFPDYNHTVGIFRVDLTHSWASGISSFYRVGNVTVTMEDNIVSVGLHVGTQRLEGRCLWEVSVGGGLLSRAGSSSFTVEYIQAKTEISQPLDTRKRAVLRELDMNVGNIQIRMDGAGTLDYVIEFVVNVLPNLLRYQIVNAIEGPIKVRVQDILDTIDIEEIIEEKLPELDNVQL</sequence>
<organism evidence="1 2">
    <name type="scientific">Periplaneta americana</name>
    <name type="common">American cockroach</name>
    <name type="synonym">Blatta americana</name>
    <dbReference type="NCBI Taxonomy" id="6978"/>
    <lineage>
        <taxon>Eukaryota</taxon>
        <taxon>Metazoa</taxon>
        <taxon>Ecdysozoa</taxon>
        <taxon>Arthropoda</taxon>
        <taxon>Hexapoda</taxon>
        <taxon>Insecta</taxon>
        <taxon>Pterygota</taxon>
        <taxon>Neoptera</taxon>
        <taxon>Polyneoptera</taxon>
        <taxon>Dictyoptera</taxon>
        <taxon>Blattodea</taxon>
        <taxon>Blattoidea</taxon>
        <taxon>Blattidae</taxon>
        <taxon>Blattinae</taxon>
        <taxon>Periplaneta</taxon>
    </lineage>
</organism>
<dbReference type="Gene3D" id="3.15.10.50">
    <property type="match status" value="1"/>
</dbReference>
<dbReference type="Pfam" id="PF16984">
    <property type="entry name" value="Grp7_allergen"/>
    <property type="match status" value="1"/>
</dbReference>
<dbReference type="InterPro" id="IPR020234">
    <property type="entry name" value="Mite_allergen_group-7"/>
</dbReference>
<dbReference type="Pfam" id="PF06585">
    <property type="entry name" value="JHBP"/>
    <property type="match status" value="1"/>
</dbReference>
<dbReference type="SUPFAM" id="SSF55394">
    <property type="entry name" value="Bactericidal permeability-increasing protein, BPI"/>
    <property type="match status" value="1"/>
</dbReference>
<comment type="caution">
    <text evidence="1">The sequence shown here is derived from an EMBL/GenBank/DDBJ whole genome shotgun (WGS) entry which is preliminary data.</text>
</comment>
<reference evidence="1 2" key="1">
    <citation type="journal article" date="2022" name="Allergy">
        <title>Genome assembly and annotation of Periplaneta americana reveal a comprehensive cockroach allergen profile.</title>
        <authorList>
            <person name="Wang L."/>
            <person name="Xiong Q."/>
            <person name="Saelim N."/>
            <person name="Wang L."/>
            <person name="Nong W."/>
            <person name="Wan A.T."/>
            <person name="Shi M."/>
            <person name="Liu X."/>
            <person name="Cao Q."/>
            <person name="Hui J.H.L."/>
            <person name="Sookrung N."/>
            <person name="Leung T.F."/>
            <person name="Tungtrongchitr A."/>
            <person name="Tsui S.K.W."/>
        </authorList>
    </citation>
    <scope>NUCLEOTIDE SEQUENCE [LARGE SCALE GENOMIC DNA]</scope>
    <source>
        <strain evidence="1">PWHHKU_190912</strain>
    </source>
</reference>
<proteinExistence type="predicted"/>
<gene>
    <name evidence="1" type="ORF">ANN_23384</name>
</gene>
<protein>
    <recommendedName>
        <fullName evidence="3">Hemolymph juvenile hormone binding protein</fullName>
    </recommendedName>
</protein>